<feature type="transmembrane region" description="Helical" evidence="1">
    <location>
        <begin position="6"/>
        <end position="25"/>
    </location>
</feature>
<reference evidence="2 3" key="1">
    <citation type="submission" date="2018-06" db="EMBL/GenBank/DDBJ databases">
        <title>Genomic Encyclopedia of Archaeal and Bacterial Type Strains, Phase II (KMG-II): from individual species to whole genera.</title>
        <authorList>
            <person name="Goeker M."/>
        </authorList>
    </citation>
    <scope>NUCLEOTIDE SEQUENCE [LARGE SCALE GENOMIC DNA]</scope>
    <source>
        <strain evidence="2 3">DSM 23857</strain>
    </source>
</reference>
<dbReference type="Proteomes" id="UP000249547">
    <property type="component" value="Unassembled WGS sequence"/>
</dbReference>
<keyword evidence="1" id="KW-1133">Transmembrane helix</keyword>
<dbReference type="AlphaFoldDB" id="A0A327R1L9"/>
<keyword evidence="3" id="KW-1185">Reference proteome</keyword>
<feature type="transmembrane region" description="Helical" evidence="1">
    <location>
        <begin position="37"/>
        <end position="60"/>
    </location>
</feature>
<dbReference type="RefSeq" id="WP_111595896.1">
    <property type="nucleotide sequence ID" value="NZ_QLLL01000001.1"/>
</dbReference>
<evidence type="ECO:0000256" key="1">
    <source>
        <dbReference type="SAM" id="Phobius"/>
    </source>
</evidence>
<name>A0A327R1L9_9BACT</name>
<protein>
    <submittedName>
        <fullName evidence="2">Uncharacterized protein</fullName>
    </submittedName>
</protein>
<evidence type="ECO:0000313" key="2">
    <source>
        <dbReference type="EMBL" id="RAJ10766.1"/>
    </source>
</evidence>
<keyword evidence="1" id="KW-0472">Membrane</keyword>
<dbReference type="EMBL" id="QLLL01000001">
    <property type="protein sequence ID" value="RAJ10766.1"/>
    <property type="molecule type" value="Genomic_DNA"/>
</dbReference>
<evidence type="ECO:0000313" key="3">
    <source>
        <dbReference type="Proteomes" id="UP000249547"/>
    </source>
</evidence>
<feature type="transmembrane region" description="Helical" evidence="1">
    <location>
        <begin position="72"/>
        <end position="93"/>
    </location>
</feature>
<keyword evidence="1" id="KW-0812">Transmembrane</keyword>
<comment type="caution">
    <text evidence="2">The sequence shown here is derived from an EMBL/GenBank/DDBJ whole genome shotgun (WGS) entry which is preliminary data.</text>
</comment>
<proteinExistence type="predicted"/>
<organism evidence="2 3">
    <name type="scientific">Chitinophaga skermanii</name>
    <dbReference type="NCBI Taxonomy" id="331697"/>
    <lineage>
        <taxon>Bacteria</taxon>
        <taxon>Pseudomonadati</taxon>
        <taxon>Bacteroidota</taxon>
        <taxon>Chitinophagia</taxon>
        <taxon>Chitinophagales</taxon>
        <taxon>Chitinophagaceae</taxon>
        <taxon>Chitinophaga</taxon>
    </lineage>
</organism>
<sequence length="99" mass="11045">MHFIAFALLGIGSFFGILYALRTLEIKHPLVRTFDKIIYFITVFSAFVTCTVLPAVIILTDLYGAGDIVLPATGVFFISFFILLPLGILYLSLRKKKVV</sequence>
<accession>A0A327R1L9</accession>
<gene>
    <name evidence="2" type="ORF">LX64_00373</name>
</gene>